<evidence type="ECO:0008006" key="4">
    <source>
        <dbReference type="Google" id="ProtNLM"/>
    </source>
</evidence>
<dbReference type="Proteomes" id="UP000189796">
    <property type="component" value="Chromosome I"/>
</dbReference>
<evidence type="ECO:0000256" key="1">
    <source>
        <dbReference type="SAM" id="SignalP"/>
    </source>
</evidence>
<proteinExistence type="predicted"/>
<organism evidence="2 3">
    <name type="scientific">Bradyrhizobium erythrophlei</name>
    <dbReference type="NCBI Taxonomy" id="1437360"/>
    <lineage>
        <taxon>Bacteria</taxon>
        <taxon>Pseudomonadati</taxon>
        <taxon>Pseudomonadota</taxon>
        <taxon>Alphaproteobacteria</taxon>
        <taxon>Hyphomicrobiales</taxon>
        <taxon>Nitrobacteraceae</taxon>
        <taxon>Bradyrhizobium</taxon>
    </lineage>
</organism>
<keyword evidence="1" id="KW-0732">Signal</keyword>
<evidence type="ECO:0000313" key="2">
    <source>
        <dbReference type="EMBL" id="SHG05270.1"/>
    </source>
</evidence>
<gene>
    <name evidence="2" type="ORF">SAMN05443248_0111</name>
</gene>
<dbReference type="EMBL" id="LT670817">
    <property type="protein sequence ID" value="SHG05270.1"/>
    <property type="molecule type" value="Genomic_DNA"/>
</dbReference>
<name>A0A1M5GNA5_9BRAD</name>
<reference evidence="2 3" key="1">
    <citation type="submission" date="2016-11" db="EMBL/GenBank/DDBJ databases">
        <authorList>
            <person name="Jaros S."/>
            <person name="Januszkiewicz K."/>
            <person name="Wedrychowicz H."/>
        </authorList>
    </citation>
    <scope>NUCLEOTIDE SEQUENCE [LARGE SCALE GENOMIC DNA]</scope>
    <source>
        <strain evidence="2 3">GAS138</strain>
    </source>
</reference>
<accession>A0A1M5GNA5</accession>
<sequence length="231" mass="23287">MNPKRILGLAIAAATALTSSAAFAATGTPERVRGTIASATADSVSVDTNAHKPVTVALTGNTSYLKVEKSNLNKVEKGSYIGTATKDVGGTQVALEVVIFPPSLRGTGEGHYAWDKIRDTTLSGGAQTSSSMTNGNVSAVSTSGATVNSTMTNGDVTAAKSQGGVTHLVVNYKGGQEDVLVPPTAPIVTFQPGTKALVAKGDNVFIKATQTGSGLEANAVAVGVDGVKPPM</sequence>
<feature type="chain" id="PRO_5012589981" description="DUF5666 domain-containing protein" evidence="1">
    <location>
        <begin position="25"/>
        <end position="231"/>
    </location>
</feature>
<dbReference type="OrthoDB" id="9799947at2"/>
<feature type="signal peptide" evidence="1">
    <location>
        <begin position="1"/>
        <end position="24"/>
    </location>
</feature>
<dbReference type="AlphaFoldDB" id="A0A1M5GNA5"/>
<dbReference type="RefSeq" id="WP_079599557.1">
    <property type="nucleotide sequence ID" value="NZ_LT670817.1"/>
</dbReference>
<evidence type="ECO:0000313" key="3">
    <source>
        <dbReference type="Proteomes" id="UP000189796"/>
    </source>
</evidence>
<protein>
    <recommendedName>
        <fullName evidence="4">DUF5666 domain-containing protein</fullName>
    </recommendedName>
</protein>